<evidence type="ECO:0000313" key="1">
    <source>
        <dbReference type="EMBL" id="EGF28164.1"/>
    </source>
</evidence>
<protein>
    <submittedName>
        <fullName evidence="1">Uncharacterized protein</fullName>
    </submittedName>
</protein>
<name>F2AQ78_RHOBT</name>
<gene>
    <name evidence="1" type="ORF">RBWH47_04605</name>
</gene>
<comment type="caution">
    <text evidence="1">The sequence shown here is derived from an EMBL/GenBank/DDBJ whole genome shotgun (WGS) entry which is preliminary data.</text>
</comment>
<evidence type="ECO:0000313" key="2">
    <source>
        <dbReference type="Proteomes" id="UP000006222"/>
    </source>
</evidence>
<proteinExistence type="predicted"/>
<organism evidence="1 2">
    <name type="scientific">Rhodopirellula baltica WH47</name>
    <dbReference type="NCBI Taxonomy" id="991778"/>
    <lineage>
        <taxon>Bacteria</taxon>
        <taxon>Pseudomonadati</taxon>
        <taxon>Planctomycetota</taxon>
        <taxon>Planctomycetia</taxon>
        <taxon>Pirellulales</taxon>
        <taxon>Pirellulaceae</taxon>
        <taxon>Rhodopirellula</taxon>
    </lineage>
</organism>
<dbReference type="AlphaFoldDB" id="F2AQ78"/>
<sequence>MPSRPTEEQAAGFANRFWDQARAYFYRAFSDCCRDDGNPRRCEV</sequence>
<accession>F2AQ78</accession>
<dbReference type="EMBL" id="AFAR01000108">
    <property type="protein sequence ID" value="EGF28164.1"/>
    <property type="molecule type" value="Genomic_DNA"/>
</dbReference>
<dbReference type="Proteomes" id="UP000006222">
    <property type="component" value="Unassembled WGS sequence"/>
</dbReference>
<reference evidence="1 2" key="1">
    <citation type="journal article" date="2013" name="Mar. Genomics">
        <title>Expression of sulfatases in Rhodopirellula baltica and the diversity of sulfatases in the genus Rhodopirellula.</title>
        <authorList>
            <person name="Wegner C.E."/>
            <person name="Richter-Heitmann T."/>
            <person name="Klindworth A."/>
            <person name="Klockow C."/>
            <person name="Richter M."/>
            <person name="Achstetter T."/>
            <person name="Glockner F.O."/>
            <person name="Harder J."/>
        </authorList>
    </citation>
    <scope>NUCLEOTIDE SEQUENCE [LARGE SCALE GENOMIC DNA]</scope>
    <source>
        <strain evidence="1 2">WH47</strain>
    </source>
</reference>